<keyword evidence="1" id="KW-0812">Transmembrane</keyword>
<sequence length="175" mass="19264">MRFLTALLPLTTLALHVAATDLSPNIPLGDVRVVARPQPVHLPPAQAGDLEAQQSSPAQRPCGKCIQKAKEIVRAKKQATRELSARIFDSLQEYYAVHPEVINTGIGTCFIVGVGVIFLYEEMVHHGRRRGESVEHGSLPDCQPLDCSTVCATKNSKPAKRDTAKTVYRRRLELD</sequence>
<evidence type="ECO:0000313" key="4">
    <source>
        <dbReference type="Proteomes" id="UP001163828"/>
    </source>
</evidence>
<evidence type="ECO:0000313" key="3">
    <source>
        <dbReference type="EMBL" id="KAJ3997528.1"/>
    </source>
</evidence>
<proteinExistence type="predicted"/>
<feature type="chain" id="PRO_5046771560" evidence="2">
    <location>
        <begin position="20"/>
        <end position="175"/>
    </location>
</feature>
<feature type="transmembrane region" description="Helical" evidence="1">
    <location>
        <begin position="101"/>
        <end position="120"/>
    </location>
</feature>
<keyword evidence="2" id="KW-0732">Signal</keyword>
<dbReference type="EMBL" id="MU790580">
    <property type="protein sequence ID" value="KAJ3997528.1"/>
    <property type="molecule type" value="Genomic_DNA"/>
</dbReference>
<evidence type="ECO:0000256" key="1">
    <source>
        <dbReference type="SAM" id="Phobius"/>
    </source>
</evidence>
<organism evidence="3 4">
    <name type="scientific">Lentinula boryana</name>
    <dbReference type="NCBI Taxonomy" id="40481"/>
    <lineage>
        <taxon>Eukaryota</taxon>
        <taxon>Fungi</taxon>
        <taxon>Dikarya</taxon>
        <taxon>Basidiomycota</taxon>
        <taxon>Agaricomycotina</taxon>
        <taxon>Agaricomycetes</taxon>
        <taxon>Agaricomycetidae</taxon>
        <taxon>Agaricales</taxon>
        <taxon>Marasmiineae</taxon>
        <taxon>Omphalotaceae</taxon>
        <taxon>Lentinula</taxon>
    </lineage>
</organism>
<gene>
    <name evidence="3" type="ORF">F5050DRAFT_1806756</name>
</gene>
<dbReference type="Proteomes" id="UP001163828">
    <property type="component" value="Unassembled WGS sequence"/>
</dbReference>
<reference evidence="3" key="1">
    <citation type="submission" date="2022-08" db="EMBL/GenBank/DDBJ databases">
        <authorList>
            <consortium name="DOE Joint Genome Institute"/>
            <person name="Min B."/>
            <person name="Riley R."/>
            <person name="Sierra-Patev S."/>
            <person name="Naranjo-Ortiz M."/>
            <person name="Looney B."/>
            <person name="Konkel Z."/>
            <person name="Slot J.C."/>
            <person name="Sakamoto Y."/>
            <person name="Steenwyk J.L."/>
            <person name="Rokas A."/>
            <person name="Carro J."/>
            <person name="Camarero S."/>
            <person name="Ferreira P."/>
            <person name="Molpeceres G."/>
            <person name="Ruiz-Duenas F.J."/>
            <person name="Serrano A."/>
            <person name="Henrissat B."/>
            <person name="Drula E."/>
            <person name="Hughes K.W."/>
            <person name="Mata J.L."/>
            <person name="Ishikawa N.K."/>
            <person name="Vargas-Isla R."/>
            <person name="Ushijima S."/>
            <person name="Smith C.A."/>
            <person name="Ahrendt S."/>
            <person name="Andreopoulos W."/>
            <person name="He G."/>
            <person name="Labutti K."/>
            <person name="Lipzen A."/>
            <person name="Ng V."/>
            <person name="Sandor L."/>
            <person name="Barry K."/>
            <person name="Martinez A.T."/>
            <person name="Xiao Y."/>
            <person name="Gibbons J.G."/>
            <person name="Terashima K."/>
            <person name="Hibbett D.S."/>
            <person name="Grigoriev I.V."/>
        </authorList>
    </citation>
    <scope>NUCLEOTIDE SEQUENCE</scope>
    <source>
        <strain evidence="3">TFB10827</strain>
    </source>
</reference>
<protein>
    <submittedName>
        <fullName evidence="3">Uncharacterized protein</fullName>
    </submittedName>
</protein>
<keyword evidence="1" id="KW-0472">Membrane</keyword>
<feature type="signal peptide" evidence="2">
    <location>
        <begin position="1"/>
        <end position="19"/>
    </location>
</feature>
<name>A0ABQ8QGI7_9AGAR</name>
<accession>A0ABQ8QGI7</accession>
<evidence type="ECO:0000256" key="2">
    <source>
        <dbReference type="SAM" id="SignalP"/>
    </source>
</evidence>
<comment type="caution">
    <text evidence="3">The sequence shown here is derived from an EMBL/GenBank/DDBJ whole genome shotgun (WGS) entry which is preliminary data.</text>
</comment>
<keyword evidence="1" id="KW-1133">Transmembrane helix</keyword>
<keyword evidence="4" id="KW-1185">Reference proteome</keyword>